<gene>
    <name evidence="2" type="ORF">BcabD6B2_23470</name>
</gene>
<dbReference type="RefSeq" id="XP_067714981.1">
    <property type="nucleotide sequence ID" value="XM_067858880.1"/>
</dbReference>
<dbReference type="GeneID" id="94194393"/>
<dbReference type="EMBL" id="BPLF01000002">
    <property type="protein sequence ID" value="GIX62912.1"/>
    <property type="molecule type" value="Genomic_DNA"/>
</dbReference>
<feature type="compositionally biased region" description="Basic and acidic residues" evidence="1">
    <location>
        <begin position="983"/>
        <end position="999"/>
    </location>
</feature>
<proteinExistence type="predicted"/>
<keyword evidence="2" id="KW-0675">Receptor</keyword>
<feature type="region of interest" description="Disordered" evidence="1">
    <location>
        <begin position="135"/>
        <end position="170"/>
    </location>
</feature>
<evidence type="ECO:0000313" key="3">
    <source>
        <dbReference type="Proteomes" id="UP001497744"/>
    </source>
</evidence>
<dbReference type="AlphaFoldDB" id="A0AAV4LT21"/>
<evidence type="ECO:0000313" key="2">
    <source>
        <dbReference type="EMBL" id="GIX62912.1"/>
    </source>
</evidence>
<name>A0AAV4LT21_BABCB</name>
<dbReference type="Proteomes" id="UP001497744">
    <property type="component" value="Unassembled WGS sequence"/>
</dbReference>
<feature type="region of interest" description="Disordered" evidence="1">
    <location>
        <begin position="980"/>
        <end position="1006"/>
    </location>
</feature>
<accession>A0AAV4LT21</accession>
<evidence type="ECO:0000256" key="1">
    <source>
        <dbReference type="SAM" id="MobiDB-lite"/>
    </source>
</evidence>
<reference evidence="2 3" key="1">
    <citation type="submission" date="2021-06" db="EMBL/GenBank/DDBJ databases">
        <title>Genome sequence of Babesia caballi.</title>
        <authorList>
            <person name="Yamagishi J."/>
            <person name="Kidaka T."/>
            <person name="Ochi A."/>
        </authorList>
    </citation>
    <scope>NUCLEOTIDE SEQUENCE [LARGE SCALE GENOMIC DNA]</scope>
    <source>
        <strain evidence="2">USDA-D6B2</strain>
    </source>
</reference>
<keyword evidence="3" id="KW-1185">Reference proteome</keyword>
<organism evidence="2 3">
    <name type="scientific">Babesia caballi</name>
    <dbReference type="NCBI Taxonomy" id="5871"/>
    <lineage>
        <taxon>Eukaryota</taxon>
        <taxon>Sar</taxon>
        <taxon>Alveolata</taxon>
        <taxon>Apicomplexa</taxon>
        <taxon>Aconoidasida</taxon>
        <taxon>Piroplasmida</taxon>
        <taxon>Babesiidae</taxon>
        <taxon>Babesia</taxon>
    </lineage>
</organism>
<sequence length="1193" mass="131507">MARRLQNLHQTRDTQRHVRGTVASQVEGVQRHLGGRLPDGLAGHTTHGFSSLALRPLVVPEQRRPGRLLHVDPVLAVRELDDGAVRAAHGRVVAANDVLHRLENAALQVPGLGRLHTGVHQTLTTGHAVEEVLLRPQPRQKPVGDEPAGTRPQVAKGERGQRAQGRHHRHTPALQCLLRQQTANHAEVDLASLGPGEDHARKAVLRELEQRAVHDRARLVGRAGDVTLEEAVEHLVELGLVPLELLVDQAVERRARFAEVSQSVAPILCRQHRPAIAVVRLVPRGEMLEHEVVVGRRGLPLAASQTQAAQRLNRLAQDFAQLVPALLGDVDARDELGDNAQHRTHVVHRVHRHLTQLRLKGRELLQLVGHALEDAHGVRPEGVLGPPVITGGRVGAAWLAGDGGNKQRLQVDAAVLDAPQNAVAVALGVAGQDEVLGTAGGPVHLEERREEVGEGVQQAPRRARPQQLVHQVGQAVGRRAELGLVQHALQKLRLPDYDRALLAVPVEHAAPGVARRLRLRHQVQTLVLLQKVHVCAVQPPRDPVDHRLQQGGDHLLPRPEPLRPQNRRLLHVDLRVVAGAPARVGVAQHLQPPRHLVQLHVQPHPVVHRVRALLRLDVYRAVPLEERLDRHVHQVEVLVARQEGVPAREVRPPQAVVLDQPPQRLAVLRHGELAVGVGDELGLGLRQRVLRQVQVHLVSVEVRVVGVAVHVVEPEDLLVRQHLHEVPHDPGLVQRRLPVHQHHVAVQDVPVHHARQAAVGAVGQQQLRLGLALVERERPQVVELPMLVAVEIRARVGARPVDQQAAQQVHVVRGHVLRDGQLRREHEGDAHLVGLQEAIGRDDGARRVVHTLSQHVLAHGALLVLQALLDSGPLNGLGVHARRTFAAVRVRRDLFLQPLDARQDRAVEIRAAAADELPEVLQLAGVDASEEAGNVVGLAHAPRQVGVVFDLQQHSQHLIGHDDLQQRGRARVQRNLPVGRHQHWPEPVRRHPHAEHQKEPPAAPSRLRKHVPEHHVVVREQLAQVRDHVEGLQLQLADGLSRRAQPVHRGKLDRFLSAINRLLRCARGFAAVALIVEVVAAQVLRDGRAVDVLRPRDVDGAQVRGGPDVKHVPALAVRALAHRPRLRQKPVSQVVPHGHVEVAEAAALTSRRRGDDGLGLFCRSGRRSLEIRFHRIPTRGLSHLAFCTRILFR</sequence>
<comment type="caution">
    <text evidence="2">The sequence shown here is derived from an EMBL/GenBank/DDBJ whole genome shotgun (WGS) entry which is preliminary data.</text>
</comment>
<protein>
    <submittedName>
        <fullName evidence="2">Secretin receptor</fullName>
    </submittedName>
</protein>